<comment type="caution">
    <text evidence="1">The sequence shown here is derived from an EMBL/GenBank/DDBJ whole genome shotgun (WGS) entry which is preliminary data.</text>
</comment>
<proteinExistence type="predicted"/>
<dbReference type="AlphaFoldDB" id="A0A8S1N8R5"/>
<accession>A0A8S1N8R5</accession>
<dbReference type="Proteomes" id="UP000692954">
    <property type="component" value="Unassembled WGS sequence"/>
</dbReference>
<evidence type="ECO:0000313" key="2">
    <source>
        <dbReference type="Proteomes" id="UP000692954"/>
    </source>
</evidence>
<reference evidence="1" key="1">
    <citation type="submission" date="2021-01" db="EMBL/GenBank/DDBJ databases">
        <authorList>
            <consortium name="Genoscope - CEA"/>
            <person name="William W."/>
        </authorList>
    </citation>
    <scope>NUCLEOTIDE SEQUENCE</scope>
</reference>
<protein>
    <submittedName>
        <fullName evidence="1">Uncharacterized protein</fullName>
    </submittedName>
</protein>
<gene>
    <name evidence="1" type="ORF">PSON_ATCC_30995.1.T0500040</name>
</gene>
<name>A0A8S1N8R5_9CILI</name>
<organism evidence="1 2">
    <name type="scientific">Paramecium sonneborni</name>
    <dbReference type="NCBI Taxonomy" id="65129"/>
    <lineage>
        <taxon>Eukaryota</taxon>
        <taxon>Sar</taxon>
        <taxon>Alveolata</taxon>
        <taxon>Ciliophora</taxon>
        <taxon>Intramacronucleata</taxon>
        <taxon>Oligohymenophorea</taxon>
        <taxon>Peniculida</taxon>
        <taxon>Parameciidae</taxon>
        <taxon>Paramecium</taxon>
    </lineage>
</organism>
<dbReference type="EMBL" id="CAJJDN010000050">
    <property type="protein sequence ID" value="CAD8086536.1"/>
    <property type="molecule type" value="Genomic_DNA"/>
</dbReference>
<keyword evidence="2" id="KW-1185">Reference proteome</keyword>
<sequence length="81" mass="9985">MKFLKSLSLQQDLSIVFIISQLDYRSQSMEFLVFQRKNILTRHIRWSKKILCLFKLCEINLFLIFRWKKQYKCLSQEHLQT</sequence>
<evidence type="ECO:0000313" key="1">
    <source>
        <dbReference type="EMBL" id="CAD8086536.1"/>
    </source>
</evidence>